<accession>A0ABW0YVW7</accession>
<evidence type="ECO:0000313" key="2">
    <source>
        <dbReference type="Proteomes" id="UP001596083"/>
    </source>
</evidence>
<comment type="caution">
    <text evidence="1">The sequence shown here is derived from an EMBL/GenBank/DDBJ whole genome shotgun (WGS) entry which is preliminary data.</text>
</comment>
<keyword evidence="2" id="KW-1185">Reference proteome</keyword>
<reference evidence="2" key="1">
    <citation type="journal article" date="2019" name="Int. J. Syst. Evol. Microbiol.">
        <title>The Global Catalogue of Microorganisms (GCM) 10K type strain sequencing project: providing services to taxonomists for standard genome sequencing and annotation.</title>
        <authorList>
            <consortium name="The Broad Institute Genomics Platform"/>
            <consortium name="The Broad Institute Genome Sequencing Center for Infectious Disease"/>
            <person name="Wu L."/>
            <person name="Ma J."/>
        </authorList>
    </citation>
    <scope>NUCLEOTIDE SEQUENCE [LARGE SCALE GENOMIC DNA]</scope>
    <source>
        <strain evidence="2">CGMCC 4.7304</strain>
    </source>
</reference>
<evidence type="ECO:0008006" key="3">
    <source>
        <dbReference type="Google" id="ProtNLM"/>
    </source>
</evidence>
<organism evidence="1 2">
    <name type="scientific">Streptomyces gamaensis</name>
    <dbReference type="NCBI Taxonomy" id="1763542"/>
    <lineage>
        <taxon>Bacteria</taxon>
        <taxon>Bacillati</taxon>
        <taxon>Actinomycetota</taxon>
        <taxon>Actinomycetes</taxon>
        <taxon>Kitasatosporales</taxon>
        <taxon>Streptomycetaceae</taxon>
        <taxon>Streptomyces</taxon>
    </lineage>
</organism>
<dbReference type="RefSeq" id="WP_390313940.1">
    <property type="nucleotide sequence ID" value="NZ_JBHSPB010000001.1"/>
</dbReference>
<proteinExistence type="predicted"/>
<dbReference type="EMBL" id="JBHSPB010000001">
    <property type="protein sequence ID" value="MFC5718953.1"/>
    <property type="molecule type" value="Genomic_DNA"/>
</dbReference>
<sequence length="163" mass="18608">MSRTQQYWWLHDARWYQEVAKRFGFDAANEINKEAIAFVARRIAQNVAKAQGVPVRDMTWDQVVEIIKRCPEEMWPPQFVDYRYDASTPGELTTSLERNFALTMSRTAGTLDTYQCPCLELRAAWHEGLGLDVESDSIEGCLKDGADACTYKARFRGYAPAGQ</sequence>
<dbReference type="Proteomes" id="UP001596083">
    <property type="component" value="Unassembled WGS sequence"/>
</dbReference>
<evidence type="ECO:0000313" key="1">
    <source>
        <dbReference type="EMBL" id="MFC5718953.1"/>
    </source>
</evidence>
<protein>
    <recommendedName>
        <fullName evidence="3">L-2-amino-thiazoline-4-carboxylic acid hydrolase</fullName>
    </recommendedName>
</protein>
<gene>
    <name evidence="1" type="ORF">ACFP1Z_02000</name>
</gene>
<name>A0ABW0YVW7_9ACTN</name>